<dbReference type="Pfam" id="PF00581">
    <property type="entry name" value="Rhodanese"/>
    <property type="match status" value="1"/>
</dbReference>
<dbReference type="EMBL" id="JADZSC010000002">
    <property type="protein sequence ID" value="MBH0231091.1"/>
    <property type="molecule type" value="Genomic_DNA"/>
</dbReference>
<sequence>MSQIEEISPEKVEEMIENEENFTVIDVREDEEVAEGMVPTAKHIPLGNIPDEIDQLSKDEQYVMICRSGRRSMKAAEFMKEKGFTHVKNMDGGMLNWNGELVF</sequence>
<name>A0A931MW68_9BACI</name>
<dbReference type="PANTHER" id="PTHR43031">
    <property type="entry name" value="FAD-DEPENDENT OXIDOREDUCTASE"/>
    <property type="match status" value="1"/>
</dbReference>
<dbReference type="PROSITE" id="PS50206">
    <property type="entry name" value="RHODANESE_3"/>
    <property type="match status" value="1"/>
</dbReference>
<evidence type="ECO:0000313" key="3">
    <source>
        <dbReference type="Proteomes" id="UP000614490"/>
    </source>
</evidence>
<feature type="domain" description="Rhodanese" evidence="1">
    <location>
        <begin position="18"/>
        <end position="103"/>
    </location>
</feature>
<keyword evidence="3" id="KW-1185">Reference proteome</keyword>
<dbReference type="RefSeq" id="WP_197317687.1">
    <property type="nucleotide sequence ID" value="NZ_JADZSC010000002.1"/>
</dbReference>
<dbReference type="Proteomes" id="UP000614490">
    <property type="component" value="Unassembled WGS sequence"/>
</dbReference>
<dbReference type="Gene3D" id="3.40.250.10">
    <property type="entry name" value="Rhodanese-like domain"/>
    <property type="match status" value="1"/>
</dbReference>
<protein>
    <submittedName>
        <fullName evidence="2">Rhodanese-like domain-containing protein</fullName>
    </submittedName>
</protein>
<dbReference type="InterPro" id="IPR001763">
    <property type="entry name" value="Rhodanese-like_dom"/>
</dbReference>
<dbReference type="PANTHER" id="PTHR43031:SF17">
    <property type="entry name" value="SULFURTRANSFERASE YTWF-RELATED"/>
    <property type="match status" value="1"/>
</dbReference>
<accession>A0A931MW68</accession>
<dbReference type="SUPFAM" id="SSF52821">
    <property type="entry name" value="Rhodanese/Cell cycle control phosphatase"/>
    <property type="match status" value="1"/>
</dbReference>
<dbReference type="SMART" id="SM00450">
    <property type="entry name" value="RHOD"/>
    <property type="match status" value="1"/>
</dbReference>
<comment type="caution">
    <text evidence="2">The sequence shown here is derived from an EMBL/GenBank/DDBJ whole genome shotgun (WGS) entry which is preliminary data.</text>
</comment>
<dbReference type="CDD" id="cd00158">
    <property type="entry name" value="RHOD"/>
    <property type="match status" value="1"/>
</dbReference>
<proteinExistence type="predicted"/>
<reference evidence="2 3" key="1">
    <citation type="journal article" date="2005" name="Int. J. Syst. Evol. Microbiol.">
        <title>Halobacillus yeomjeoni sp. nov., isolated from a marine solar saltern in Korea.</title>
        <authorList>
            <person name="Yoon J.H."/>
            <person name="Kang S.J."/>
            <person name="Lee C.H."/>
            <person name="Oh H.W."/>
            <person name="Oh T.K."/>
        </authorList>
    </citation>
    <scope>NUCLEOTIDE SEQUENCE [LARGE SCALE GENOMIC DNA]</scope>
    <source>
        <strain evidence="2 3">KCTC 3957</strain>
    </source>
</reference>
<dbReference type="AlphaFoldDB" id="A0A931MW68"/>
<gene>
    <name evidence="2" type="ORF">H0267_12755</name>
</gene>
<evidence type="ECO:0000259" key="1">
    <source>
        <dbReference type="PROSITE" id="PS50206"/>
    </source>
</evidence>
<dbReference type="InterPro" id="IPR050229">
    <property type="entry name" value="GlpE_sulfurtransferase"/>
</dbReference>
<organism evidence="2 3">
    <name type="scientific">Halobacillus yeomjeoni</name>
    <dbReference type="NCBI Taxonomy" id="311194"/>
    <lineage>
        <taxon>Bacteria</taxon>
        <taxon>Bacillati</taxon>
        <taxon>Bacillota</taxon>
        <taxon>Bacilli</taxon>
        <taxon>Bacillales</taxon>
        <taxon>Bacillaceae</taxon>
        <taxon>Halobacillus</taxon>
    </lineage>
</organism>
<dbReference type="InterPro" id="IPR036873">
    <property type="entry name" value="Rhodanese-like_dom_sf"/>
</dbReference>
<evidence type="ECO:0000313" key="2">
    <source>
        <dbReference type="EMBL" id="MBH0231091.1"/>
    </source>
</evidence>